<evidence type="ECO:0000313" key="1">
    <source>
        <dbReference type="EMBL" id="CAF4246713.1"/>
    </source>
</evidence>
<reference evidence="1" key="1">
    <citation type="submission" date="2021-02" db="EMBL/GenBank/DDBJ databases">
        <authorList>
            <person name="Nowell W R."/>
        </authorList>
    </citation>
    <scope>NUCLEOTIDE SEQUENCE</scope>
</reference>
<name>A0A820EIP4_9BILA</name>
<dbReference type="EMBL" id="CAJOAX010031284">
    <property type="protein sequence ID" value="CAF4246713.1"/>
    <property type="molecule type" value="Genomic_DNA"/>
</dbReference>
<organism evidence="1 2">
    <name type="scientific">Rotaria sordida</name>
    <dbReference type="NCBI Taxonomy" id="392033"/>
    <lineage>
        <taxon>Eukaryota</taxon>
        <taxon>Metazoa</taxon>
        <taxon>Spiralia</taxon>
        <taxon>Gnathifera</taxon>
        <taxon>Rotifera</taxon>
        <taxon>Eurotatoria</taxon>
        <taxon>Bdelloidea</taxon>
        <taxon>Philodinida</taxon>
        <taxon>Philodinidae</taxon>
        <taxon>Rotaria</taxon>
    </lineage>
</organism>
<dbReference type="AlphaFoldDB" id="A0A820EIP4"/>
<feature type="non-terminal residue" evidence="1">
    <location>
        <position position="1"/>
    </location>
</feature>
<sequence>MINKFEHAREASIQFIQAVKLYNSNSSLLIDVLNLLLTNYQDTSLAIEFLKEIRETNFVAAQADNASAKTVATFIIDMARLDPDIIRTHIDQITDLLTAE</sequence>
<evidence type="ECO:0000313" key="2">
    <source>
        <dbReference type="Proteomes" id="UP000663823"/>
    </source>
</evidence>
<comment type="caution">
    <text evidence="1">The sequence shown here is derived from an EMBL/GenBank/DDBJ whole genome shotgun (WGS) entry which is preliminary data.</text>
</comment>
<dbReference type="Proteomes" id="UP000663823">
    <property type="component" value="Unassembled WGS sequence"/>
</dbReference>
<accession>A0A820EIP4</accession>
<proteinExistence type="predicted"/>
<gene>
    <name evidence="1" type="ORF">OTI717_LOCUS40291</name>
</gene>
<protein>
    <submittedName>
        <fullName evidence="1">Uncharacterized protein</fullName>
    </submittedName>
</protein>